<proteinExistence type="predicted"/>
<gene>
    <name evidence="16" type="ORF">THSYN_04315</name>
</gene>
<evidence type="ECO:0000259" key="15">
    <source>
        <dbReference type="PROSITE" id="PS50894"/>
    </source>
</evidence>
<evidence type="ECO:0000256" key="8">
    <source>
        <dbReference type="ARBA" id="ARBA00035100"/>
    </source>
</evidence>
<feature type="domain" description="Response regulatory" evidence="13">
    <location>
        <begin position="640"/>
        <end position="756"/>
    </location>
</feature>
<protein>
    <recommendedName>
        <fullName evidence="3">Chemotaxis protein CheA</fullName>
        <ecNumber evidence="2">2.7.13.3</ecNumber>
    </recommendedName>
</protein>
<dbReference type="KEGG" id="tsy:THSYN_04315"/>
<dbReference type="EMBL" id="CP020370">
    <property type="protein sequence ID" value="AUB80260.1"/>
    <property type="molecule type" value="Genomic_DNA"/>
</dbReference>
<dbReference type="Pfam" id="PF00072">
    <property type="entry name" value="Response_reg"/>
    <property type="match status" value="1"/>
</dbReference>
<comment type="catalytic activity">
    <reaction evidence="1">
        <text>ATP + protein L-histidine = ADP + protein N-phospho-L-histidine.</text>
        <dbReference type="EC" id="2.7.13.3"/>
    </reaction>
</comment>
<dbReference type="FunFam" id="3.30.565.10:FF:000016">
    <property type="entry name" value="Chemotaxis protein CheA, putative"/>
    <property type="match status" value="1"/>
</dbReference>
<dbReference type="PROSITE" id="PS50109">
    <property type="entry name" value="HIS_KIN"/>
    <property type="match status" value="1"/>
</dbReference>
<dbReference type="InterPro" id="IPR004358">
    <property type="entry name" value="Sig_transdc_His_kin-like_C"/>
</dbReference>
<keyword evidence="7" id="KW-0902">Two-component regulatory system</keyword>
<dbReference type="Proteomes" id="UP000232638">
    <property type="component" value="Chromosome"/>
</dbReference>
<dbReference type="Pfam" id="PF01584">
    <property type="entry name" value="CheW"/>
    <property type="match status" value="1"/>
</dbReference>
<evidence type="ECO:0000256" key="7">
    <source>
        <dbReference type="ARBA" id="ARBA00023012"/>
    </source>
</evidence>
<dbReference type="Pfam" id="PF02518">
    <property type="entry name" value="HATPase_c"/>
    <property type="match status" value="1"/>
</dbReference>
<dbReference type="SMART" id="SM00073">
    <property type="entry name" value="HPT"/>
    <property type="match status" value="1"/>
</dbReference>
<dbReference type="GO" id="GO:0005737">
    <property type="term" value="C:cytoplasm"/>
    <property type="evidence" value="ECO:0007669"/>
    <property type="project" value="InterPro"/>
</dbReference>
<dbReference type="PROSITE" id="PS50110">
    <property type="entry name" value="RESPONSE_REGULATORY"/>
    <property type="match status" value="1"/>
</dbReference>
<dbReference type="InterPro" id="IPR004105">
    <property type="entry name" value="CheA-like_dim"/>
</dbReference>
<dbReference type="OrthoDB" id="9803176at2"/>
<dbReference type="InterPro" id="IPR011006">
    <property type="entry name" value="CheY-like_superfamily"/>
</dbReference>
<dbReference type="SUPFAM" id="SSF47226">
    <property type="entry name" value="Histidine-containing phosphotransfer domain, HPT domain"/>
    <property type="match status" value="1"/>
</dbReference>
<keyword evidence="4 10" id="KW-0597">Phosphoprotein</keyword>
<dbReference type="GO" id="GO:0006935">
    <property type="term" value="P:chemotaxis"/>
    <property type="evidence" value="ECO:0007669"/>
    <property type="project" value="InterPro"/>
</dbReference>
<dbReference type="SUPFAM" id="SSF52172">
    <property type="entry name" value="CheY-like"/>
    <property type="match status" value="1"/>
</dbReference>
<evidence type="ECO:0000256" key="10">
    <source>
        <dbReference type="PROSITE-ProRule" id="PRU00169"/>
    </source>
</evidence>
<keyword evidence="6 16" id="KW-0418">Kinase</keyword>
<accession>A0A2K8U3V4</accession>
<dbReference type="PANTHER" id="PTHR43395">
    <property type="entry name" value="SENSOR HISTIDINE KINASE CHEA"/>
    <property type="match status" value="1"/>
</dbReference>
<evidence type="ECO:0000256" key="9">
    <source>
        <dbReference type="PROSITE-ProRule" id="PRU00110"/>
    </source>
</evidence>
<dbReference type="EC" id="2.7.13.3" evidence="2"/>
<dbReference type="PANTHER" id="PTHR43395:SF1">
    <property type="entry name" value="CHEMOTAXIS PROTEIN CHEA"/>
    <property type="match status" value="1"/>
</dbReference>
<evidence type="ECO:0000256" key="5">
    <source>
        <dbReference type="ARBA" id="ARBA00022679"/>
    </source>
</evidence>
<evidence type="ECO:0000256" key="2">
    <source>
        <dbReference type="ARBA" id="ARBA00012438"/>
    </source>
</evidence>
<dbReference type="InterPro" id="IPR036890">
    <property type="entry name" value="HATPase_C_sf"/>
</dbReference>
<keyword evidence="5" id="KW-0808">Transferase</keyword>
<dbReference type="SMART" id="SM01231">
    <property type="entry name" value="H-kinase_dim"/>
    <property type="match status" value="1"/>
</dbReference>
<dbReference type="InterPro" id="IPR002545">
    <property type="entry name" value="CheW-lke_dom"/>
</dbReference>
<dbReference type="SMART" id="SM00387">
    <property type="entry name" value="HATPase_c"/>
    <property type="match status" value="1"/>
</dbReference>
<dbReference type="RefSeq" id="WP_100918063.1">
    <property type="nucleotide sequence ID" value="NZ_CP020370.1"/>
</dbReference>
<feature type="compositionally biased region" description="Low complexity" evidence="11">
    <location>
        <begin position="153"/>
        <end position="170"/>
    </location>
</feature>
<feature type="region of interest" description="Disordered" evidence="11">
    <location>
        <begin position="133"/>
        <end position="175"/>
    </location>
</feature>
<dbReference type="AlphaFoldDB" id="A0A2K8U3V4"/>
<dbReference type="InterPro" id="IPR008207">
    <property type="entry name" value="Sig_transdc_His_kin_Hpt_dom"/>
</dbReference>
<dbReference type="InterPro" id="IPR001789">
    <property type="entry name" value="Sig_transdc_resp-reg_receiver"/>
</dbReference>
<sequence length="761" mass="80373">MALDLRKFIDRFCGEARDHLTRLETGLAALEGAPDDPEAVNALFRSAHTIKGSARMLKLSGICETAHRMEDLLGALRSGQYRPEPAGIGLLLQGVDAIAAQLDRVAADGGDPPADPALCAALARAAAGAVAPTDAAETPAAAPAPTPAPTQPSPTQAPARPAQPAAAAPVDRPRARESVRVPLARLDELIRLIGEVNRVQARQRRRLAQAQALDRTAQALASAGTPAAVGRPDETPAETPAETQAETQAQALHHLVRGLRDDLLAQEQLAAGLNERALKLRMLPLTTVFEPATRMVRELARAAAKEVRCEVQGGEIELDRQVIEGLGEALVQVLRNAVDHALEDPAGRRAAGKPPLGQVRIAARHAGGGVEVEVSDDGRGLNRERIIARALAKGLIDPARAAALTDDQVWELIYAPGLSTSEIITDLSGRGVGMDVIRRTIGADLHGTVSLVSRPGAGTSFTFRLPLSLAVMRVLLFESGGQRFGLAAQHVVELIRVGADDTVTLAGRPALVLRNEFVPLIPLAELLGLAPRPAGPDHQRVTGAAALAVVIGVRQAKLGLLVERLVDERAMVIKPLPEHLRGAGSGTGLVAGLVVTDDDTLVSVLQAAGLLDAARRARGAAAAAGAARARTHAERAAPWQVLVVDDSLNTREIVKEVLEAYGYRVTTAEDGLAGWQKALGGRFDAVLTDVEMPGLDGFALTARLRTNPHYQTTPIVIITSRETEQDKRRGIEVGADAYIVKGDFDQAGLLDTLRNLLGEQE</sequence>
<dbReference type="Gene3D" id="2.40.50.180">
    <property type="entry name" value="CheA-289, Domain 4"/>
    <property type="match status" value="1"/>
</dbReference>
<dbReference type="Gene3D" id="3.30.565.10">
    <property type="entry name" value="Histidine kinase-like ATPase, C-terminal domain"/>
    <property type="match status" value="1"/>
</dbReference>
<feature type="domain" description="Histidine kinase" evidence="12">
    <location>
        <begin position="256"/>
        <end position="469"/>
    </location>
</feature>
<feature type="domain" description="HPt" evidence="15">
    <location>
        <begin position="1"/>
        <end position="105"/>
    </location>
</feature>
<name>A0A2K8U3V4_9GAMM</name>
<feature type="domain" description="CheW-like" evidence="14">
    <location>
        <begin position="471"/>
        <end position="616"/>
    </location>
</feature>
<evidence type="ECO:0000256" key="3">
    <source>
        <dbReference type="ARBA" id="ARBA00021495"/>
    </source>
</evidence>
<dbReference type="PROSITE" id="PS50851">
    <property type="entry name" value="CHEW"/>
    <property type="match status" value="1"/>
</dbReference>
<dbReference type="InterPro" id="IPR003594">
    <property type="entry name" value="HATPase_dom"/>
</dbReference>
<dbReference type="Pfam" id="PF01627">
    <property type="entry name" value="Hpt"/>
    <property type="match status" value="1"/>
</dbReference>
<feature type="modified residue" description="4-aspartylphosphate" evidence="10">
    <location>
        <position position="689"/>
    </location>
</feature>
<comment type="function">
    <text evidence="8">Involved in the transmission of sensory signals from the chemoreceptors to the flagellar motors. CheA is autophosphorylated; it can transfer its phosphate group to either CheB or CheY.</text>
</comment>
<feature type="modified residue" description="Phosphohistidine" evidence="9">
    <location>
        <position position="48"/>
    </location>
</feature>
<dbReference type="InterPro" id="IPR036641">
    <property type="entry name" value="HPT_dom_sf"/>
</dbReference>
<organism evidence="16 17">
    <name type="scientific">Candidatus Thiodictyon syntrophicum</name>
    <dbReference type="NCBI Taxonomy" id="1166950"/>
    <lineage>
        <taxon>Bacteria</taxon>
        <taxon>Pseudomonadati</taxon>
        <taxon>Pseudomonadota</taxon>
        <taxon>Gammaproteobacteria</taxon>
        <taxon>Chromatiales</taxon>
        <taxon>Chromatiaceae</taxon>
        <taxon>Thiodictyon</taxon>
    </lineage>
</organism>
<dbReference type="SUPFAM" id="SSF55874">
    <property type="entry name" value="ATPase domain of HSP90 chaperone/DNA topoisomerase II/histidine kinase"/>
    <property type="match status" value="1"/>
</dbReference>
<dbReference type="PROSITE" id="PS50894">
    <property type="entry name" value="HPT"/>
    <property type="match status" value="1"/>
</dbReference>
<feature type="region of interest" description="Disordered" evidence="11">
    <location>
        <begin position="218"/>
        <end position="245"/>
    </location>
</feature>
<dbReference type="SMART" id="SM00448">
    <property type="entry name" value="REC"/>
    <property type="match status" value="1"/>
</dbReference>
<dbReference type="Gene3D" id="3.40.50.2300">
    <property type="match status" value="1"/>
</dbReference>
<dbReference type="Gene3D" id="1.20.120.160">
    <property type="entry name" value="HPT domain"/>
    <property type="match status" value="1"/>
</dbReference>
<dbReference type="InterPro" id="IPR051315">
    <property type="entry name" value="Bact_Chemotaxis_CheA"/>
</dbReference>
<feature type="compositionally biased region" description="Pro residues" evidence="11">
    <location>
        <begin position="142"/>
        <end position="152"/>
    </location>
</feature>
<dbReference type="InterPro" id="IPR036061">
    <property type="entry name" value="CheW-like_dom_sf"/>
</dbReference>
<reference evidence="16 17" key="1">
    <citation type="submission" date="2017-03" db="EMBL/GenBank/DDBJ databases">
        <title>Complete genome sequence of Candidatus 'Thiodictyon syntrophicum' sp. nov. strain Cad16T, a photolithoautotroph purple sulfur bacterium isolated from an alpine meromictic lake.</title>
        <authorList>
            <person name="Luedin S.M."/>
            <person name="Pothier J.F."/>
            <person name="Danza F."/>
            <person name="Storelli N."/>
            <person name="Wittwer M."/>
            <person name="Tonolla M."/>
        </authorList>
    </citation>
    <scope>NUCLEOTIDE SEQUENCE [LARGE SCALE GENOMIC DNA]</scope>
    <source>
        <strain evidence="16 17">Cad16T</strain>
    </source>
</reference>
<evidence type="ECO:0000313" key="17">
    <source>
        <dbReference type="Proteomes" id="UP000232638"/>
    </source>
</evidence>
<evidence type="ECO:0000256" key="1">
    <source>
        <dbReference type="ARBA" id="ARBA00000085"/>
    </source>
</evidence>
<dbReference type="SMART" id="SM00260">
    <property type="entry name" value="CheW"/>
    <property type="match status" value="1"/>
</dbReference>
<evidence type="ECO:0000259" key="13">
    <source>
        <dbReference type="PROSITE" id="PS50110"/>
    </source>
</evidence>
<evidence type="ECO:0000256" key="11">
    <source>
        <dbReference type="SAM" id="MobiDB-lite"/>
    </source>
</evidence>
<evidence type="ECO:0000256" key="6">
    <source>
        <dbReference type="ARBA" id="ARBA00022777"/>
    </source>
</evidence>
<keyword evidence="17" id="KW-1185">Reference proteome</keyword>
<dbReference type="CDD" id="cd17574">
    <property type="entry name" value="REC_OmpR"/>
    <property type="match status" value="1"/>
</dbReference>
<evidence type="ECO:0000259" key="12">
    <source>
        <dbReference type="PROSITE" id="PS50109"/>
    </source>
</evidence>
<evidence type="ECO:0000259" key="14">
    <source>
        <dbReference type="PROSITE" id="PS50851"/>
    </source>
</evidence>
<dbReference type="InterPro" id="IPR005467">
    <property type="entry name" value="His_kinase_dom"/>
</dbReference>
<dbReference type="PRINTS" id="PR00344">
    <property type="entry name" value="BCTRLSENSOR"/>
</dbReference>
<dbReference type="SUPFAM" id="SSF50341">
    <property type="entry name" value="CheW-like"/>
    <property type="match status" value="1"/>
</dbReference>
<dbReference type="CDD" id="cd00088">
    <property type="entry name" value="HPT"/>
    <property type="match status" value="1"/>
</dbReference>
<dbReference type="GO" id="GO:0000155">
    <property type="term" value="F:phosphorelay sensor kinase activity"/>
    <property type="evidence" value="ECO:0007669"/>
    <property type="project" value="InterPro"/>
</dbReference>
<evidence type="ECO:0000313" key="16">
    <source>
        <dbReference type="EMBL" id="AUB80260.1"/>
    </source>
</evidence>
<evidence type="ECO:0000256" key="4">
    <source>
        <dbReference type="ARBA" id="ARBA00022553"/>
    </source>
</evidence>